<dbReference type="Proteomes" id="UP000576603">
    <property type="component" value="Unassembled WGS sequence"/>
</dbReference>
<dbReference type="EMBL" id="JACHNL010000003">
    <property type="protein sequence ID" value="MBB4723553.1"/>
    <property type="molecule type" value="Genomic_DNA"/>
</dbReference>
<name>A0AAW3U317_XANEU</name>
<protein>
    <submittedName>
        <fullName evidence="2">Uncharacterized protein</fullName>
    </submittedName>
</protein>
<sequence>MHNGKPLFRVVDGLADLDTTQPATPEQLFAAFSVGKRFVWRRCHLEKHASPFRGTRRLMATCGHLPMRYAPKTPVLQTSLGRGVNTAGSPIGWQREGGSHARAMGRLRR</sequence>
<organism evidence="2 3">
    <name type="scientific">Xanthomonas euvesicatoria</name>
    <dbReference type="NCBI Taxonomy" id="456327"/>
    <lineage>
        <taxon>Bacteria</taxon>
        <taxon>Pseudomonadati</taxon>
        <taxon>Pseudomonadota</taxon>
        <taxon>Gammaproteobacteria</taxon>
        <taxon>Lysobacterales</taxon>
        <taxon>Lysobacteraceae</taxon>
        <taxon>Xanthomonas</taxon>
    </lineage>
</organism>
<gene>
    <name evidence="2" type="ORF">FHY32_001890</name>
</gene>
<feature type="region of interest" description="Disordered" evidence="1">
    <location>
        <begin position="80"/>
        <end position="109"/>
    </location>
</feature>
<reference evidence="2 3" key="1">
    <citation type="submission" date="2020-08" db="EMBL/GenBank/DDBJ databases">
        <title>Studying the diversity of plant-associated saprophytic bacteria and their role in host health and plant-pathogen interactions.</title>
        <authorList>
            <person name="Potnis N."/>
        </authorList>
    </citation>
    <scope>NUCLEOTIDE SEQUENCE [LARGE SCALE GENOMIC DNA]</scope>
    <source>
        <strain evidence="2 3">CFBP 7922</strain>
    </source>
</reference>
<evidence type="ECO:0000313" key="3">
    <source>
        <dbReference type="Proteomes" id="UP000576603"/>
    </source>
</evidence>
<dbReference type="AlphaFoldDB" id="A0AAW3U317"/>
<accession>A0AAW3U317</accession>
<comment type="caution">
    <text evidence="2">The sequence shown here is derived from an EMBL/GenBank/DDBJ whole genome shotgun (WGS) entry which is preliminary data.</text>
</comment>
<proteinExistence type="predicted"/>
<dbReference type="RefSeq" id="WP_311540666.1">
    <property type="nucleotide sequence ID" value="NZ_JACHNK010000003.1"/>
</dbReference>
<evidence type="ECO:0000256" key="1">
    <source>
        <dbReference type="SAM" id="MobiDB-lite"/>
    </source>
</evidence>
<evidence type="ECO:0000313" key="2">
    <source>
        <dbReference type="EMBL" id="MBB4723553.1"/>
    </source>
</evidence>